<evidence type="ECO:0000313" key="19">
    <source>
        <dbReference type="Proteomes" id="UP001060919"/>
    </source>
</evidence>
<dbReference type="PANTHER" id="PTHR19384">
    <property type="entry name" value="NITRIC OXIDE SYNTHASE-RELATED"/>
    <property type="match status" value="1"/>
</dbReference>
<evidence type="ECO:0000256" key="14">
    <source>
        <dbReference type="PIRNR" id="PIRNR000209"/>
    </source>
</evidence>
<keyword evidence="2 14" id="KW-0813">Transport</keyword>
<sequence length="1048" mass="120651">MANKIPHPPRTFFVGNLPQIAGKDTLNKMIQLGYEYGPIFEIAILNEKLLFINNFELSKEILSDEERFPKHINVPTQHLRVIAGDGLFTAWSHEPNWKKAHNILMPGFSQRSMRGYVPVMKKIVDRLLEKWEKIPPTKYFNLSDDMTRYTFDTIGVCGFDYNFDSFKSEKEHDFIPAMLFALDEAVRRARTIPFLMPFRFKRNKAFKKHLTYINNLIDEIIAKRKQNPEAYANKFDFLSLMMNAYDKETGTQLSDENMRYQILTFMIAGHETTSGLLSFAFYNLLTHKEWLDKVYREIDGVLGDDLEQEITHRELAKMKVIRQVLFETLRLYPPVPVMTLAPTQDTTLKNGAYKVPKETSIAVWPYHLHRDKAIWGDDPETFDPNHFLPEKVAKRDKDAFKAFGNGKRACIGSQFALTEATLALAMILQRYKLHLDPNYTFGFNETVTLRPLDLKVRLEPRTKADRYRFIANEAANKVTEVANEEQQHKTPLLILYGSNMGNSEELAHQLAKDGKRHGFKTTIATLDAYKERLPQTGLVQIICSTYNGTPPDNARQFADWLKSATHNLSGLKYAVFGCGNSQWKSYQAFPNWLDKRLSELGAVAFCAKGAADASVDFDADFEKWYANYWANLRKQLKITAKETAVEKTVLKLKKVEKNAVYQCPNFVPKGFDWGTIVQNKELQNTERSQRSTKQIQIALPKGSNYQIGDYLLVQPQNNPKLIERVCHRFKLSATNCYEIDSNDKSGNLPLQQPILLYDLLRHFVELQSLATRRQLKLLINWTSCPPEKMRLQLYEQNFNAEIVAKKRSLLSLLEEFEACELSFELFLEQLPHLQARYYSIASSPLVEGNTCSLTVGVLDEGNYQGICSNYLGRAKHGQKILVAVRRPNLDFTLPQKNERPIIMIGAGTGIAPFRGFIQERLWRQKEGQELGNALLFFGCRASTQDFLYREELESAVEKGVLELYTAFSREKPQHKVYVQDQLLMQQDLIWDCLERDAIVYICGDAAGMAKGVELAFEQIYNQNNSDNEATTWLENMKRNGRYKTEIWT</sequence>
<protein>
    <recommendedName>
        <fullName evidence="14">Bifunctional cytochrome P450/NADPH--P450 reductase</fullName>
    </recommendedName>
    <domain>
        <recommendedName>
            <fullName evidence="14">Cytochrome P450</fullName>
            <ecNumber evidence="14">1.14.14.1</ecNumber>
        </recommendedName>
    </domain>
    <domain>
        <recommendedName>
            <fullName evidence="14">NADPH--cytochrome P450 reductase</fullName>
            <ecNumber evidence="14">1.6.2.4</ecNumber>
        </recommendedName>
    </domain>
</protein>
<dbReference type="KEGG" id="aup:AsAng_0020290"/>
<comment type="cofactor">
    <cofactor evidence="14">
        <name>FAD</name>
        <dbReference type="ChEBI" id="CHEBI:57692"/>
    </cofactor>
    <cofactor evidence="14">
        <name>FMN</name>
        <dbReference type="ChEBI" id="CHEBI:58210"/>
    </cofactor>
</comment>
<evidence type="ECO:0000256" key="9">
    <source>
        <dbReference type="ARBA" id="ARBA00023002"/>
    </source>
</evidence>
<dbReference type="GO" id="GO:0070330">
    <property type="term" value="F:aromatase activity"/>
    <property type="evidence" value="ECO:0007669"/>
    <property type="project" value="UniProtKB-UniRule"/>
</dbReference>
<evidence type="ECO:0000313" key="18">
    <source>
        <dbReference type="EMBL" id="BDS11317.1"/>
    </source>
</evidence>
<dbReference type="GO" id="GO:0004783">
    <property type="term" value="F:sulfite reductase (NADPH) activity"/>
    <property type="evidence" value="ECO:0007669"/>
    <property type="project" value="UniProtKB-EC"/>
</dbReference>
<dbReference type="InterPro" id="IPR023206">
    <property type="entry name" value="Bifunctional_P450_P450_red"/>
</dbReference>
<dbReference type="InterPro" id="IPR001709">
    <property type="entry name" value="Flavoprot_Pyr_Nucl_cyt_Rdtase"/>
</dbReference>
<dbReference type="GO" id="GO:0050660">
    <property type="term" value="F:flavin adenine dinucleotide binding"/>
    <property type="evidence" value="ECO:0007669"/>
    <property type="project" value="TreeGrafter"/>
</dbReference>
<dbReference type="PANTHER" id="PTHR19384:SF17">
    <property type="entry name" value="NADPH--CYTOCHROME P450 REDUCTASE"/>
    <property type="match status" value="1"/>
</dbReference>
<feature type="domain" description="FAD-binding FR-type" evidence="17">
    <location>
        <begin position="669"/>
        <end position="894"/>
    </location>
</feature>
<keyword evidence="11 14" id="KW-0503">Monooxygenase</keyword>
<dbReference type="Gene3D" id="3.40.50.80">
    <property type="entry name" value="Nucleotide-binding domain of ferredoxin-NADP reductase (FNR) module"/>
    <property type="match status" value="1"/>
</dbReference>
<dbReference type="GO" id="GO:0020037">
    <property type="term" value="F:heme binding"/>
    <property type="evidence" value="ECO:0007669"/>
    <property type="project" value="UniProtKB-UniRule"/>
</dbReference>
<keyword evidence="10 14" id="KW-0408">Iron</keyword>
<dbReference type="InterPro" id="IPR017927">
    <property type="entry name" value="FAD-bd_FR_type"/>
</dbReference>
<dbReference type="Pfam" id="PF00258">
    <property type="entry name" value="Flavodoxin_1"/>
    <property type="match status" value="1"/>
</dbReference>
<dbReference type="InterPro" id="IPR001094">
    <property type="entry name" value="Flavdoxin-like"/>
</dbReference>
<dbReference type="InterPro" id="IPR039261">
    <property type="entry name" value="FNR_nucleotide-bd"/>
</dbReference>
<dbReference type="Gene3D" id="1.20.990.10">
    <property type="entry name" value="NADPH-cytochrome p450 Reductase, Chain A, domain 3"/>
    <property type="match status" value="1"/>
</dbReference>
<accession>A0A915YE03</accession>
<dbReference type="InterPro" id="IPR017972">
    <property type="entry name" value="Cyt_P450_CS"/>
</dbReference>
<dbReference type="PRINTS" id="PR00369">
    <property type="entry name" value="FLAVODOXIN"/>
</dbReference>
<organism evidence="18 19">
    <name type="scientific">Aureispira anguillae</name>
    <dbReference type="NCBI Taxonomy" id="2864201"/>
    <lineage>
        <taxon>Bacteria</taxon>
        <taxon>Pseudomonadati</taxon>
        <taxon>Bacteroidota</taxon>
        <taxon>Saprospiria</taxon>
        <taxon>Saprospirales</taxon>
        <taxon>Saprospiraceae</taxon>
        <taxon>Aureispira</taxon>
    </lineage>
</organism>
<evidence type="ECO:0000259" key="17">
    <source>
        <dbReference type="PROSITE" id="PS51384"/>
    </source>
</evidence>
<dbReference type="InterPro" id="IPR017938">
    <property type="entry name" value="Riboflavin_synthase-like_b-brl"/>
</dbReference>
<feature type="domain" description="Flavodoxin-like" evidence="16">
    <location>
        <begin position="492"/>
        <end position="629"/>
    </location>
</feature>
<dbReference type="PIRSF" id="PIRSF000209">
    <property type="entry name" value="Bifunctional_P450_P450R"/>
    <property type="match status" value="1"/>
</dbReference>
<keyword evidence="6 14" id="KW-0479">Metal-binding</keyword>
<evidence type="ECO:0000256" key="8">
    <source>
        <dbReference type="ARBA" id="ARBA00022857"/>
    </source>
</evidence>
<keyword evidence="4 14" id="KW-0285">Flavoprotein</keyword>
<dbReference type="InterPro" id="IPR008254">
    <property type="entry name" value="Flavodoxin/NO_synth"/>
</dbReference>
<dbReference type="FunFam" id="1.10.630.10:FF:000040">
    <property type="entry name" value="Bifunctional cytochrome P450/NADPH--P450 reductase"/>
    <property type="match status" value="1"/>
</dbReference>
<evidence type="ECO:0000256" key="3">
    <source>
        <dbReference type="ARBA" id="ARBA00022617"/>
    </source>
</evidence>
<dbReference type="Pfam" id="PF00667">
    <property type="entry name" value="FAD_binding_1"/>
    <property type="match status" value="1"/>
</dbReference>
<dbReference type="InterPro" id="IPR001128">
    <property type="entry name" value="Cyt_P450"/>
</dbReference>
<dbReference type="CDD" id="cd06206">
    <property type="entry name" value="bifunctional_CYPOR"/>
    <property type="match status" value="1"/>
</dbReference>
<evidence type="ECO:0000256" key="6">
    <source>
        <dbReference type="ARBA" id="ARBA00022723"/>
    </source>
</evidence>
<dbReference type="Gene3D" id="2.40.30.10">
    <property type="entry name" value="Translation factors"/>
    <property type="match status" value="1"/>
</dbReference>
<evidence type="ECO:0000259" key="16">
    <source>
        <dbReference type="PROSITE" id="PS50902"/>
    </source>
</evidence>
<dbReference type="EC" id="1.6.2.4" evidence="14"/>
<dbReference type="CDD" id="cd11068">
    <property type="entry name" value="CYP120A1"/>
    <property type="match status" value="1"/>
</dbReference>
<dbReference type="GO" id="GO:0010181">
    <property type="term" value="F:FMN binding"/>
    <property type="evidence" value="ECO:0007669"/>
    <property type="project" value="UniProtKB-UniRule"/>
</dbReference>
<dbReference type="PRINTS" id="PR00371">
    <property type="entry name" value="FPNCR"/>
</dbReference>
<evidence type="ECO:0000256" key="5">
    <source>
        <dbReference type="ARBA" id="ARBA00022643"/>
    </source>
</evidence>
<dbReference type="GO" id="GO:0003958">
    <property type="term" value="F:NADPH-hemoprotein reductase activity"/>
    <property type="evidence" value="ECO:0007669"/>
    <property type="project" value="UniProtKB-UniRule"/>
</dbReference>
<keyword evidence="3 14" id="KW-0349">Heme</keyword>
<dbReference type="InterPro" id="IPR003097">
    <property type="entry name" value="CysJ-like_FAD-binding"/>
</dbReference>
<reference evidence="18" key="1">
    <citation type="submission" date="2022-09" db="EMBL/GenBank/DDBJ databases">
        <title>Aureispira anguillicida sp. nov., isolated from Leptocephalus of Japanese eel Anguilla japonica.</title>
        <authorList>
            <person name="Yuasa K."/>
            <person name="Mekata T."/>
            <person name="Ikunari K."/>
        </authorList>
    </citation>
    <scope>NUCLEOTIDE SEQUENCE</scope>
    <source>
        <strain evidence="18">EL160426</strain>
    </source>
</reference>
<comment type="cofactor">
    <cofactor evidence="14 15">
        <name>heme</name>
        <dbReference type="ChEBI" id="CHEBI:30413"/>
    </cofactor>
</comment>
<name>A0A915YE03_9BACT</name>
<dbReference type="SUPFAM" id="SSF52343">
    <property type="entry name" value="Ferredoxin reductase-like, C-terminal NADP-linked domain"/>
    <property type="match status" value="1"/>
</dbReference>
<dbReference type="PROSITE" id="PS00086">
    <property type="entry name" value="CYTOCHROME_P450"/>
    <property type="match status" value="1"/>
</dbReference>
<dbReference type="Gene3D" id="1.10.630.10">
    <property type="entry name" value="Cytochrome P450"/>
    <property type="match status" value="1"/>
</dbReference>
<dbReference type="InterPro" id="IPR023173">
    <property type="entry name" value="NADPH_Cyt_P450_Rdtase_alpha"/>
</dbReference>
<evidence type="ECO:0000256" key="2">
    <source>
        <dbReference type="ARBA" id="ARBA00022448"/>
    </source>
</evidence>
<dbReference type="InterPro" id="IPR029039">
    <property type="entry name" value="Flavoprotein-like_sf"/>
</dbReference>
<dbReference type="Pfam" id="PF00175">
    <property type="entry name" value="NAD_binding_1"/>
    <property type="match status" value="1"/>
</dbReference>
<keyword evidence="8 14" id="KW-0521">NADP</keyword>
<dbReference type="SUPFAM" id="SSF52218">
    <property type="entry name" value="Flavoproteins"/>
    <property type="match status" value="1"/>
</dbReference>
<dbReference type="Pfam" id="PF00067">
    <property type="entry name" value="p450"/>
    <property type="match status" value="1"/>
</dbReference>
<keyword evidence="5 14" id="KW-0288">FMN</keyword>
<keyword evidence="9 14" id="KW-0560">Oxidoreductase</keyword>
<evidence type="ECO:0000256" key="10">
    <source>
        <dbReference type="ARBA" id="ARBA00023004"/>
    </source>
</evidence>
<evidence type="ECO:0000256" key="4">
    <source>
        <dbReference type="ARBA" id="ARBA00022630"/>
    </source>
</evidence>
<dbReference type="Gene3D" id="3.40.50.360">
    <property type="match status" value="1"/>
</dbReference>
<proteinExistence type="inferred from homology"/>
<dbReference type="FunFam" id="3.40.50.80:FF:000001">
    <property type="entry name" value="NADPH--cytochrome P450 reductase 1"/>
    <property type="match status" value="1"/>
</dbReference>
<comment type="similarity">
    <text evidence="1 14">In the N-terminal section; belongs to the cytochrome P450 family.</text>
</comment>
<dbReference type="SUPFAM" id="SSF63380">
    <property type="entry name" value="Riboflavin synthase domain-like"/>
    <property type="match status" value="1"/>
</dbReference>
<dbReference type="PROSITE" id="PS51384">
    <property type="entry name" value="FAD_FR"/>
    <property type="match status" value="1"/>
</dbReference>
<dbReference type="InterPro" id="IPR001433">
    <property type="entry name" value="OxRdtase_FAD/NAD-bd"/>
</dbReference>
<comment type="catalytic activity">
    <reaction evidence="12 14">
        <text>2 oxidized [cytochrome P450] + NADPH = 2 reduced [cytochrome P450] + NADP(+) + H(+)</text>
        <dbReference type="Rhea" id="RHEA:24040"/>
        <dbReference type="Rhea" id="RHEA-COMP:14627"/>
        <dbReference type="Rhea" id="RHEA-COMP:14628"/>
        <dbReference type="ChEBI" id="CHEBI:15378"/>
        <dbReference type="ChEBI" id="CHEBI:55376"/>
        <dbReference type="ChEBI" id="CHEBI:57783"/>
        <dbReference type="ChEBI" id="CHEBI:58349"/>
        <dbReference type="ChEBI" id="CHEBI:60344"/>
        <dbReference type="EC" id="1.6.2.4"/>
    </reaction>
</comment>
<dbReference type="RefSeq" id="WP_264792508.1">
    <property type="nucleotide sequence ID" value="NZ_AP026867.1"/>
</dbReference>
<dbReference type="InterPro" id="IPR036396">
    <property type="entry name" value="Cyt_P450_sf"/>
</dbReference>
<dbReference type="GO" id="GO:0005506">
    <property type="term" value="F:iron ion binding"/>
    <property type="evidence" value="ECO:0007669"/>
    <property type="project" value="UniProtKB-UniRule"/>
</dbReference>
<comment type="catalytic activity">
    <reaction evidence="13">
        <text>hydrogen sulfide + 3 NADP(+) + 3 H2O = sulfite + 3 NADPH + 4 H(+)</text>
        <dbReference type="Rhea" id="RHEA:13801"/>
        <dbReference type="ChEBI" id="CHEBI:15377"/>
        <dbReference type="ChEBI" id="CHEBI:15378"/>
        <dbReference type="ChEBI" id="CHEBI:17359"/>
        <dbReference type="ChEBI" id="CHEBI:29919"/>
        <dbReference type="ChEBI" id="CHEBI:57783"/>
        <dbReference type="ChEBI" id="CHEBI:58349"/>
        <dbReference type="EC" id="1.8.1.2"/>
    </reaction>
</comment>
<evidence type="ECO:0000256" key="13">
    <source>
        <dbReference type="ARBA" id="ARBA00052219"/>
    </source>
</evidence>
<gene>
    <name evidence="18" type="ORF">AsAng_0020290</name>
</gene>
<dbReference type="SUPFAM" id="SSF48264">
    <property type="entry name" value="Cytochrome P450"/>
    <property type="match status" value="1"/>
</dbReference>
<evidence type="ECO:0000256" key="12">
    <source>
        <dbReference type="ARBA" id="ARBA00049342"/>
    </source>
</evidence>
<feature type="binding site" description="axial binding residue" evidence="15">
    <location>
        <position position="410"/>
    </location>
    <ligand>
        <name>heme</name>
        <dbReference type="ChEBI" id="CHEBI:30413"/>
    </ligand>
    <ligandPart>
        <name>Fe</name>
        <dbReference type="ChEBI" id="CHEBI:18248"/>
    </ligandPart>
</feature>
<dbReference type="PROSITE" id="PS50902">
    <property type="entry name" value="FLAVODOXIN_LIKE"/>
    <property type="match status" value="1"/>
</dbReference>
<dbReference type="EC" id="1.14.14.1" evidence="14"/>
<evidence type="ECO:0000256" key="7">
    <source>
        <dbReference type="ARBA" id="ARBA00022827"/>
    </source>
</evidence>
<keyword evidence="7 14" id="KW-0274">FAD</keyword>
<evidence type="ECO:0000256" key="11">
    <source>
        <dbReference type="ARBA" id="ARBA00023033"/>
    </source>
</evidence>
<evidence type="ECO:0000256" key="15">
    <source>
        <dbReference type="PIRSR" id="PIRSR000209-1"/>
    </source>
</evidence>
<comment type="catalytic activity">
    <reaction evidence="14">
        <text>an organic molecule + reduced [NADPH--hemoprotein reductase] + O2 = an alcohol + oxidized [NADPH--hemoprotein reductase] + H2O + H(+)</text>
        <dbReference type="Rhea" id="RHEA:17149"/>
        <dbReference type="Rhea" id="RHEA-COMP:11964"/>
        <dbReference type="Rhea" id="RHEA-COMP:11965"/>
        <dbReference type="ChEBI" id="CHEBI:15377"/>
        <dbReference type="ChEBI" id="CHEBI:15378"/>
        <dbReference type="ChEBI" id="CHEBI:15379"/>
        <dbReference type="ChEBI" id="CHEBI:30879"/>
        <dbReference type="ChEBI" id="CHEBI:57618"/>
        <dbReference type="ChEBI" id="CHEBI:58210"/>
        <dbReference type="ChEBI" id="CHEBI:142491"/>
        <dbReference type="EC" id="1.14.14.1"/>
    </reaction>
</comment>
<dbReference type="GO" id="GO:0005829">
    <property type="term" value="C:cytosol"/>
    <property type="evidence" value="ECO:0007669"/>
    <property type="project" value="TreeGrafter"/>
</dbReference>
<dbReference type="EMBL" id="AP026867">
    <property type="protein sequence ID" value="BDS11317.1"/>
    <property type="molecule type" value="Genomic_DNA"/>
</dbReference>
<keyword evidence="14" id="KW-0249">Electron transport</keyword>
<dbReference type="Proteomes" id="UP001060919">
    <property type="component" value="Chromosome"/>
</dbReference>
<evidence type="ECO:0000256" key="1">
    <source>
        <dbReference type="ARBA" id="ARBA00010018"/>
    </source>
</evidence>
<dbReference type="AlphaFoldDB" id="A0A915YE03"/>
<keyword evidence="19" id="KW-1185">Reference proteome</keyword>